<dbReference type="Pfam" id="PF10241">
    <property type="entry name" value="KxDL"/>
    <property type="match status" value="1"/>
</dbReference>
<dbReference type="Proteomes" id="UP000093000">
    <property type="component" value="Unassembled WGS sequence"/>
</dbReference>
<dbReference type="GO" id="GO:0099078">
    <property type="term" value="C:BORC complex"/>
    <property type="evidence" value="ECO:0007669"/>
    <property type="project" value="TreeGrafter"/>
</dbReference>
<reference evidence="3 4" key="1">
    <citation type="submission" date="2016-03" db="EMBL/GenBank/DDBJ databases">
        <title>Choanephora cucurbitarum.</title>
        <authorList>
            <person name="Min B."/>
            <person name="Park H."/>
            <person name="Park J.-H."/>
            <person name="Shin H.-D."/>
            <person name="Choi I.-G."/>
        </authorList>
    </citation>
    <scope>NUCLEOTIDE SEQUENCE [LARGE SCALE GENOMIC DNA]</scope>
    <source>
        <strain evidence="3 4">KUS-F28377</strain>
    </source>
</reference>
<comment type="caution">
    <text evidence="3">The sequence shown here is derived from an EMBL/GenBank/DDBJ whole genome shotgun (WGS) entry which is preliminary data.</text>
</comment>
<dbReference type="PANTHER" id="PTHR13511">
    <property type="entry name" value="KXDL MOTIF-CONTAINING PROTEIN 1"/>
    <property type="match status" value="1"/>
</dbReference>
<dbReference type="PANTHER" id="PTHR13511:SF0">
    <property type="entry name" value="KXDL MOTIF-CONTAINING PROTEIN 1"/>
    <property type="match status" value="1"/>
</dbReference>
<sequence>MTDIPHHLADQLLQLKSDQDIQDVLSDQQECLNIYEESQKKLEAFNKFSQIRYQHVHKHFEAHTKLLVEVKNDLNSVFSKIRKIKSQLASQYPNEMEAALKKHSPPVVPEEPSFVQEARMEQLGIYSRNLFSTFKT</sequence>
<name>A0A1C7NK52_9FUNG</name>
<dbReference type="AlphaFoldDB" id="A0A1C7NK52"/>
<dbReference type="EMBL" id="LUGH01000206">
    <property type="protein sequence ID" value="OBZ87664.1"/>
    <property type="molecule type" value="Genomic_DNA"/>
</dbReference>
<accession>A0A1C7NK52</accession>
<dbReference type="InParanoid" id="A0A1C7NK52"/>
<evidence type="ECO:0000259" key="2">
    <source>
        <dbReference type="Pfam" id="PF10241"/>
    </source>
</evidence>
<evidence type="ECO:0000256" key="1">
    <source>
        <dbReference type="ARBA" id="ARBA00005913"/>
    </source>
</evidence>
<feature type="domain" description="KxDL" evidence="2">
    <location>
        <begin position="12"/>
        <end position="95"/>
    </location>
</feature>
<dbReference type="InterPro" id="IPR039843">
    <property type="entry name" value="KXD1-like"/>
</dbReference>
<comment type="similarity">
    <text evidence="1">Belongs to the KXD1 family.</text>
</comment>
<evidence type="ECO:0000313" key="4">
    <source>
        <dbReference type="Proteomes" id="UP000093000"/>
    </source>
</evidence>
<gene>
    <name evidence="3" type="primary">kxd1</name>
    <name evidence="3" type="ORF">A0J61_04286</name>
</gene>
<dbReference type="STRING" id="101091.A0A1C7NK52"/>
<dbReference type="OrthoDB" id="10258877at2759"/>
<evidence type="ECO:0000313" key="3">
    <source>
        <dbReference type="EMBL" id="OBZ87664.1"/>
    </source>
</evidence>
<protein>
    <submittedName>
        <fullName evidence="3">KxDL motif-containing protein 1</fullName>
    </submittedName>
</protein>
<dbReference type="InterPro" id="IPR019371">
    <property type="entry name" value="KxDL_dom"/>
</dbReference>
<dbReference type="GO" id="GO:0032418">
    <property type="term" value="P:lysosome localization"/>
    <property type="evidence" value="ECO:0007669"/>
    <property type="project" value="TreeGrafter"/>
</dbReference>
<keyword evidence="4" id="KW-1185">Reference proteome</keyword>
<proteinExistence type="inferred from homology"/>
<organism evidence="3 4">
    <name type="scientific">Choanephora cucurbitarum</name>
    <dbReference type="NCBI Taxonomy" id="101091"/>
    <lineage>
        <taxon>Eukaryota</taxon>
        <taxon>Fungi</taxon>
        <taxon>Fungi incertae sedis</taxon>
        <taxon>Mucoromycota</taxon>
        <taxon>Mucoromycotina</taxon>
        <taxon>Mucoromycetes</taxon>
        <taxon>Mucorales</taxon>
        <taxon>Mucorineae</taxon>
        <taxon>Choanephoraceae</taxon>
        <taxon>Choanephoroideae</taxon>
        <taxon>Choanephora</taxon>
    </lineage>
</organism>